<name>A0A4Y2UHN1_ARAVE</name>
<evidence type="ECO:0000256" key="5">
    <source>
        <dbReference type="SAM" id="Phobius"/>
    </source>
</evidence>
<dbReference type="Proteomes" id="UP000499080">
    <property type="component" value="Unassembled WGS sequence"/>
</dbReference>
<feature type="transmembrane region" description="Helical" evidence="5">
    <location>
        <begin position="252"/>
        <end position="273"/>
    </location>
</feature>
<feature type="domain" description="G-protein coupled receptors family 2 profile 2" evidence="6">
    <location>
        <begin position="181"/>
        <end position="440"/>
    </location>
</feature>
<protein>
    <submittedName>
        <fullName evidence="7">G-protein coupled receptor Mth2</fullName>
    </submittedName>
</protein>
<feature type="transmembrane region" description="Helical" evidence="5">
    <location>
        <begin position="184"/>
        <end position="204"/>
    </location>
</feature>
<dbReference type="InterPro" id="IPR000832">
    <property type="entry name" value="GPCR_2_secretin-like"/>
</dbReference>
<dbReference type="GO" id="GO:0016020">
    <property type="term" value="C:membrane"/>
    <property type="evidence" value="ECO:0007669"/>
    <property type="project" value="UniProtKB-SubCell"/>
</dbReference>
<comment type="subcellular location">
    <subcellularLocation>
        <location evidence="1">Membrane</location>
        <topology evidence="1">Multi-pass membrane protein</topology>
    </subcellularLocation>
</comment>
<comment type="caution">
    <text evidence="7">The sequence shown here is derived from an EMBL/GenBank/DDBJ whole genome shotgun (WGS) entry which is preliminary data.</text>
</comment>
<keyword evidence="2 5" id="KW-0812">Transmembrane</keyword>
<feature type="transmembrane region" description="Helical" evidence="5">
    <location>
        <begin position="343"/>
        <end position="370"/>
    </location>
</feature>
<dbReference type="InterPro" id="IPR053231">
    <property type="entry name" value="GPCR_LN-TM7"/>
</dbReference>
<keyword evidence="7" id="KW-0675">Receptor</keyword>
<dbReference type="CDD" id="cd15039">
    <property type="entry name" value="7tmB3_Methuselah-like"/>
    <property type="match status" value="1"/>
</dbReference>
<keyword evidence="3 5" id="KW-1133">Transmembrane helix</keyword>
<sequence>MLVDGRNRRRFREVRRMEKYEAWDLDTCLKSYKEIKRKPELRKLPLKKKPTHQQTRAYRAMDKFTTVMMHIKTVVIFVLINVPNQITTAYVISDNESHSTVFTEGNLVNKHESLKTCLAFELRPHEYEMYSNKTAIVPAYNQTFEEPFYLLIGDLLRICAPPEDEHLEEETSAQSLGFPILEKFTVAALSISMVFLFTHIIFFVKVPDLRNLPGYNLASLCFSMFLSYLFMLILEIPHLAQNNIACTVTAALIHFFFLGSFLWMLIISFDIFLSIRTATGNLRASSKPFNLKKYIRNSLICWSISLVFVTAALIAEYVDGIHDSYKPHFVDLSYCWFISELSFVAFFAGPVFTIIGVNFVLFGISAYNMFTNRMKLENGSNDTFLKKKYLTYLRLAVIMGVTWTIGILASFLKTLVWWYIFSIFNAFQGLFIFLAFTCNSKVMKFLREKSGSCNSVSSAPVR</sequence>
<feature type="transmembrane region" description="Helical" evidence="5">
    <location>
        <begin position="216"/>
        <end position="240"/>
    </location>
</feature>
<dbReference type="EMBL" id="BGPR01036403">
    <property type="protein sequence ID" value="GBO11621.1"/>
    <property type="molecule type" value="Genomic_DNA"/>
</dbReference>
<dbReference type="PROSITE" id="PS50261">
    <property type="entry name" value="G_PROTEIN_RECEP_F2_4"/>
    <property type="match status" value="1"/>
</dbReference>
<dbReference type="PANTHER" id="PTHR45902">
    <property type="entry name" value="LATROPHILIN RECEPTOR-LIKE PROTEIN A"/>
    <property type="match status" value="1"/>
</dbReference>
<dbReference type="OrthoDB" id="6433424at2759"/>
<dbReference type="GO" id="GO:0004930">
    <property type="term" value="F:G protein-coupled receptor activity"/>
    <property type="evidence" value="ECO:0007669"/>
    <property type="project" value="InterPro"/>
</dbReference>
<dbReference type="InterPro" id="IPR017981">
    <property type="entry name" value="GPCR_2-like_7TM"/>
</dbReference>
<evidence type="ECO:0000313" key="8">
    <source>
        <dbReference type="Proteomes" id="UP000499080"/>
    </source>
</evidence>
<evidence type="ECO:0000259" key="6">
    <source>
        <dbReference type="PROSITE" id="PS50261"/>
    </source>
</evidence>
<dbReference type="AlphaFoldDB" id="A0A4Y2UHN1"/>
<reference evidence="7 8" key="1">
    <citation type="journal article" date="2019" name="Sci. Rep.">
        <title>Orb-weaving spider Araneus ventricosus genome elucidates the spidroin gene catalogue.</title>
        <authorList>
            <person name="Kono N."/>
            <person name="Nakamura H."/>
            <person name="Ohtoshi R."/>
            <person name="Moran D.A.P."/>
            <person name="Shinohara A."/>
            <person name="Yoshida Y."/>
            <person name="Fujiwara M."/>
            <person name="Mori M."/>
            <person name="Tomita M."/>
            <person name="Arakawa K."/>
        </authorList>
    </citation>
    <scope>NUCLEOTIDE SEQUENCE [LARGE SCALE GENOMIC DNA]</scope>
</reference>
<dbReference type="Pfam" id="PF00002">
    <property type="entry name" value="7tm_2"/>
    <property type="match status" value="1"/>
</dbReference>
<organism evidence="7 8">
    <name type="scientific">Araneus ventricosus</name>
    <name type="common">Orbweaver spider</name>
    <name type="synonym">Epeira ventricosa</name>
    <dbReference type="NCBI Taxonomy" id="182803"/>
    <lineage>
        <taxon>Eukaryota</taxon>
        <taxon>Metazoa</taxon>
        <taxon>Ecdysozoa</taxon>
        <taxon>Arthropoda</taxon>
        <taxon>Chelicerata</taxon>
        <taxon>Arachnida</taxon>
        <taxon>Araneae</taxon>
        <taxon>Araneomorphae</taxon>
        <taxon>Entelegynae</taxon>
        <taxon>Araneoidea</taxon>
        <taxon>Araneidae</taxon>
        <taxon>Araneus</taxon>
    </lineage>
</organism>
<evidence type="ECO:0000313" key="7">
    <source>
        <dbReference type="EMBL" id="GBO11621.1"/>
    </source>
</evidence>
<proteinExistence type="predicted"/>
<keyword evidence="8" id="KW-1185">Reference proteome</keyword>
<evidence type="ECO:0000256" key="4">
    <source>
        <dbReference type="ARBA" id="ARBA00023136"/>
    </source>
</evidence>
<evidence type="ECO:0000256" key="1">
    <source>
        <dbReference type="ARBA" id="ARBA00004141"/>
    </source>
</evidence>
<dbReference type="Gene3D" id="1.20.1070.10">
    <property type="entry name" value="Rhodopsin 7-helix transmembrane proteins"/>
    <property type="match status" value="1"/>
</dbReference>
<feature type="transmembrane region" description="Helical" evidence="5">
    <location>
        <begin position="294"/>
        <end position="315"/>
    </location>
</feature>
<evidence type="ECO:0000256" key="2">
    <source>
        <dbReference type="ARBA" id="ARBA00022692"/>
    </source>
</evidence>
<dbReference type="GO" id="GO:0007166">
    <property type="term" value="P:cell surface receptor signaling pathway"/>
    <property type="evidence" value="ECO:0007669"/>
    <property type="project" value="InterPro"/>
</dbReference>
<feature type="transmembrane region" description="Helical" evidence="5">
    <location>
        <begin position="391"/>
        <end position="411"/>
    </location>
</feature>
<dbReference type="PANTHER" id="PTHR45902:SF5">
    <property type="entry name" value="G-PROTEIN COUPLED RECEPTORS FAMILY 2 PROFILE 2 DOMAIN-CONTAINING PROTEIN"/>
    <property type="match status" value="1"/>
</dbReference>
<feature type="transmembrane region" description="Helical" evidence="5">
    <location>
        <begin position="417"/>
        <end position="437"/>
    </location>
</feature>
<gene>
    <name evidence="7" type="primary">mth2_5</name>
    <name evidence="7" type="ORF">AVEN_54488_1</name>
</gene>
<accession>A0A4Y2UHN1</accession>
<evidence type="ECO:0000256" key="3">
    <source>
        <dbReference type="ARBA" id="ARBA00022989"/>
    </source>
</evidence>
<keyword evidence="4 5" id="KW-0472">Membrane</keyword>